<protein>
    <submittedName>
        <fullName evidence="1">Uncharacterized protein</fullName>
    </submittedName>
</protein>
<organism evidence="1 2">
    <name type="scientific">Corchorus olitorius</name>
    <dbReference type="NCBI Taxonomy" id="93759"/>
    <lineage>
        <taxon>Eukaryota</taxon>
        <taxon>Viridiplantae</taxon>
        <taxon>Streptophyta</taxon>
        <taxon>Embryophyta</taxon>
        <taxon>Tracheophyta</taxon>
        <taxon>Spermatophyta</taxon>
        <taxon>Magnoliopsida</taxon>
        <taxon>eudicotyledons</taxon>
        <taxon>Gunneridae</taxon>
        <taxon>Pentapetalae</taxon>
        <taxon>rosids</taxon>
        <taxon>malvids</taxon>
        <taxon>Malvales</taxon>
        <taxon>Malvaceae</taxon>
        <taxon>Grewioideae</taxon>
        <taxon>Apeibeae</taxon>
        <taxon>Corchorus</taxon>
    </lineage>
</organism>
<reference evidence="2" key="1">
    <citation type="submission" date="2013-09" db="EMBL/GenBank/DDBJ databases">
        <title>Corchorus olitorius genome sequencing.</title>
        <authorList>
            <person name="Alam M."/>
            <person name="Haque M.S."/>
            <person name="Islam M.S."/>
            <person name="Emdad E.M."/>
            <person name="Islam M.M."/>
            <person name="Ahmed B."/>
            <person name="Halim A."/>
            <person name="Hossen Q.M.M."/>
            <person name="Hossain M.Z."/>
            <person name="Ahmed R."/>
            <person name="Khan M.M."/>
            <person name="Islam R."/>
            <person name="Rashid M.M."/>
            <person name="Khan S.A."/>
            <person name="Rahman M.S."/>
            <person name="Alam M."/>
            <person name="Yahiya A.S."/>
            <person name="Khan M.S."/>
            <person name="Azam M.S."/>
            <person name="Haque T."/>
            <person name="Lashkar M.Z.H."/>
            <person name="Akhand A.I."/>
            <person name="Morshed G."/>
            <person name="Roy S."/>
            <person name="Uddin K.S."/>
            <person name="Rabeya T."/>
            <person name="Hossain A.S."/>
            <person name="Chowdhury A."/>
            <person name="Snigdha A.R."/>
            <person name="Mortoza M.S."/>
            <person name="Matin S.A."/>
            <person name="Hoque S.M.E."/>
            <person name="Islam M.K."/>
            <person name="Roy D.K."/>
            <person name="Haider R."/>
            <person name="Moosa M.M."/>
            <person name="Elias S.M."/>
            <person name="Hasan A.M."/>
            <person name="Jahan S."/>
            <person name="Shafiuddin M."/>
            <person name="Mahmood N."/>
            <person name="Shommy N.S."/>
        </authorList>
    </citation>
    <scope>NUCLEOTIDE SEQUENCE [LARGE SCALE GENOMIC DNA]</scope>
    <source>
        <strain evidence="2">cv. O-4</strain>
    </source>
</reference>
<accession>A0A1R3JI10</accession>
<dbReference type="Proteomes" id="UP000187203">
    <property type="component" value="Unassembled WGS sequence"/>
</dbReference>
<dbReference type="EMBL" id="AWUE01016036">
    <property type="protein sequence ID" value="OMO94464.1"/>
    <property type="molecule type" value="Genomic_DNA"/>
</dbReference>
<evidence type="ECO:0000313" key="2">
    <source>
        <dbReference type="Proteomes" id="UP000187203"/>
    </source>
</evidence>
<proteinExistence type="predicted"/>
<comment type="caution">
    <text evidence="1">The sequence shown here is derived from an EMBL/GenBank/DDBJ whole genome shotgun (WGS) entry which is preliminary data.</text>
</comment>
<gene>
    <name evidence="1" type="ORF">COLO4_16320</name>
</gene>
<keyword evidence="2" id="KW-1185">Reference proteome</keyword>
<dbReference type="AlphaFoldDB" id="A0A1R3JI10"/>
<evidence type="ECO:0000313" key="1">
    <source>
        <dbReference type="EMBL" id="OMO94464.1"/>
    </source>
</evidence>
<sequence length="37" mass="4403">MKALKRIKVDRRHNSSRLQKKLGLICVELQRKVRDAD</sequence>
<name>A0A1R3JI10_9ROSI</name>